<organism evidence="1 2">
    <name type="scientific">Melia azedarach</name>
    <name type="common">Chinaberry tree</name>
    <dbReference type="NCBI Taxonomy" id="155640"/>
    <lineage>
        <taxon>Eukaryota</taxon>
        <taxon>Viridiplantae</taxon>
        <taxon>Streptophyta</taxon>
        <taxon>Embryophyta</taxon>
        <taxon>Tracheophyta</taxon>
        <taxon>Spermatophyta</taxon>
        <taxon>Magnoliopsida</taxon>
        <taxon>eudicotyledons</taxon>
        <taxon>Gunneridae</taxon>
        <taxon>Pentapetalae</taxon>
        <taxon>rosids</taxon>
        <taxon>malvids</taxon>
        <taxon>Sapindales</taxon>
        <taxon>Meliaceae</taxon>
        <taxon>Melia</taxon>
    </lineage>
</organism>
<reference evidence="1 2" key="1">
    <citation type="journal article" date="2023" name="Science">
        <title>Complex scaffold remodeling in plant triterpene biosynthesis.</title>
        <authorList>
            <person name="De La Pena R."/>
            <person name="Hodgson H."/>
            <person name="Liu J.C."/>
            <person name="Stephenson M.J."/>
            <person name="Martin A.C."/>
            <person name="Owen C."/>
            <person name="Harkess A."/>
            <person name="Leebens-Mack J."/>
            <person name="Jimenez L.E."/>
            <person name="Osbourn A."/>
            <person name="Sattely E.S."/>
        </authorList>
    </citation>
    <scope>NUCLEOTIDE SEQUENCE [LARGE SCALE GENOMIC DNA]</scope>
    <source>
        <strain evidence="2">cv. JPN11</strain>
        <tissue evidence="1">Leaf</tissue>
    </source>
</reference>
<gene>
    <name evidence="1" type="ORF">OWV82_025320</name>
</gene>
<proteinExistence type="predicted"/>
<protein>
    <submittedName>
        <fullName evidence="1">Ganglioside-induced differentiation-associated protein 2-like</fullName>
    </submittedName>
</protein>
<accession>A0ACC1WTB1</accession>
<keyword evidence="2" id="KW-1185">Reference proteome</keyword>
<name>A0ACC1WTB1_MELAZ</name>
<dbReference type="EMBL" id="CM051407">
    <property type="protein sequence ID" value="KAJ4702208.1"/>
    <property type="molecule type" value="Genomic_DNA"/>
</dbReference>
<evidence type="ECO:0000313" key="2">
    <source>
        <dbReference type="Proteomes" id="UP001164539"/>
    </source>
</evidence>
<sequence length="207" mass="23971">MNSSSSTVILSEKEQEHLLEKLQVFKIKGRDKRGRKVVRVIGKIFPARLVSCEVLKKYLEEKIFSKLKESPFSVVYLHTGVQRSENFPGISALRSIYDAIPINVKDHLATVYFVHPSLQARLFLATFGRLFFSGGFYGKLKYVNRLEFLWDHVRRNEIEIPEFAYDHDDEMECRPLMDYGLESDYPRVYCAPSVDSAISVYSMRCIA</sequence>
<comment type="caution">
    <text evidence="1">The sequence shown here is derived from an EMBL/GenBank/DDBJ whole genome shotgun (WGS) entry which is preliminary data.</text>
</comment>
<evidence type="ECO:0000313" key="1">
    <source>
        <dbReference type="EMBL" id="KAJ4702208.1"/>
    </source>
</evidence>
<dbReference type="Proteomes" id="UP001164539">
    <property type="component" value="Chromosome 14"/>
</dbReference>